<organism evidence="9 10">
    <name type="scientific">Acinetobacter larvae</name>
    <dbReference type="NCBI Taxonomy" id="1789224"/>
    <lineage>
        <taxon>Bacteria</taxon>
        <taxon>Pseudomonadati</taxon>
        <taxon>Pseudomonadota</taxon>
        <taxon>Gammaproteobacteria</taxon>
        <taxon>Moraxellales</taxon>
        <taxon>Moraxellaceae</taxon>
        <taxon>Acinetobacter</taxon>
    </lineage>
</organism>
<evidence type="ECO:0000259" key="8">
    <source>
        <dbReference type="Pfam" id="PF08468"/>
    </source>
</evidence>
<protein>
    <recommendedName>
        <fullName evidence="6">Ribosomal RNA small subunit methyltransferase C</fullName>
        <ecNumber evidence="6">2.1.1.172</ecNumber>
    </recommendedName>
    <alternativeName>
        <fullName evidence="6">16S rRNA m2G1207 methyltransferase</fullName>
    </alternativeName>
    <alternativeName>
        <fullName evidence="6">rRNA (guanine-N(2)-)-methyltransferase RsmC</fullName>
    </alternativeName>
</protein>
<dbReference type="InterPro" id="IPR046977">
    <property type="entry name" value="RsmC/RlmG"/>
</dbReference>
<comment type="similarity">
    <text evidence="6">Belongs to the methyltransferase superfamily. RsmC family.</text>
</comment>
<keyword evidence="3 6" id="KW-0489">Methyltransferase</keyword>
<accession>A0A1B2LX28</accession>
<dbReference type="PANTHER" id="PTHR47816">
    <property type="entry name" value="RIBOSOMAL RNA SMALL SUBUNIT METHYLTRANSFERASE C"/>
    <property type="match status" value="1"/>
</dbReference>
<dbReference type="KEGG" id="ala:BFG52_03435"/>
<dbReference type="STRING" id="1789224.BFG52_03435"/>
<dbReference type="AlphaFoldDB" id="A0A1B2LX28"/>
<proteinExistence type="inferred from homology"/>
<evidence type="ECO:0000256" key="4">
    <source>
        <dbReference type="ARBA" id="ARBA00022679"/>
    </source>
</evidence>
<dbReference type="Gene3D" id="3.40.50.150">
    <property type="entry name" value="Vaccinia Virus protein VP39"/>
    <property type="match status" value="2"/>
</dbReference>
<dbReference type="SUPFAM" id="SSF53335">
    <property type="entry name" value="S-adenosyl-L-methionine-dependent methyltransferases"/>
    <property type="match status" value="1"/>
</dbReference>
<comment type="catalytic activity">
    <reaction evidence="6">
        <text>guanosine(1207) in 16S rRNA + S-adenosyl-L-methionine = N(2)-methylguanosine(1207) in 16S rRNA + S-adenosyl-L-homocysteine + H(+)</text>
        <dbReference type="Rhea" id="RHEA:42736"/>
        <dbReference type="Rhea" id="RHEA-COMP:10213"/>
        <dbReference type="Rhea" id="RHEA-COMP:10214"/>
        <dbReference type="ChEBI" id="CHEBI:15378"/>
        <dbReference type="ChEBI" id="CHEBI:57856"/>
        <dbReference type="ChEBI" id="CHEBI:59789"/>
        <dbReference type="ChEBI" id="CHEBI:74269"/>
        <dbReference type="ChEBI" id="CHEBI:74481"/>
        <dbReference type="EC" id="2.1.1.172"/>
    </reaction>
</comment>
<feature type="domain" description="Methyltransferase small N-terminal" evidence="8">
    <location>
        <begin position="5"/>
        <end position="156"/>
    </location>
</feature>
<name>A0A1B2LX28_9GAMM</name>
<evidence type="ECO:0000256" key="6">
    <source>
        <dbReference type="HAMAP-Rule" id="MF_01862"/>
    </source>
</evidence>
<dbReference type="RefSeq" id="WP_067552662.1">
    <property type="nucleotide sequence ID" value="NZ_CP016895.1"/>
</dbReference>
<keyword evidence="1 6" id="KW-0963">Cytoplasm</keyword>
<dbReference type="CDD" id="cd02440">
    <property type="entry name" value="AdoMet_MTases"/>
    <property type="match status" value="1"/>
</dbReference>
<evidence type="ECO:0000256" key="1">
    <source>
        <dbReference type="ARBA" id="ARBA00022490"/>
    </source>
</evidence>
<dbReference type="Pfam" id="PF08468">
    <property type="entry name" value="MTS_N"/>
    <property type="match status" value="1"/>
</dbReference>
<dbReference type="InterPro" id="IPR023543">
    <property type="entry name" value="rRNA_ssu_MeTfrase_C"/>
</dbReference>
<dbReference type="PROSITE" id="PS00092">
    <property type="entry name" value="N6_MTASE"/>
    <property type="match status" value="1"/>
</dbReference>
<dbReference type="EC" id="2.1.1.172" evidence="6"/>
<dbReference type="InterPro" id="IPR013675">
    <property type="entry name" value="Mtase_sm_N"/>
</dbReference>
<evidence type="ECO:0000256" key="2">
    <source>
        <dbReference type="ARBA" id="ARBA00022552"/>
    </source>
</evidence>
<keyword evidence="5 6" id="KW-0949">S-adenosyl-L-methionine</keyword>
<sequence>MDPRSEVILRQQDYLTGRVLFINAPADALLSTLDVKIDAEIWCWNYADHQAHIGLGYTSYFAVQPPQNNYDQVVIYVPKSKNLLEYVLNQALSLLKPTQRVLLVGEKKGGIERAAKQLKHYGQSIKLDSARHCQLWCMQLAQAVIAQPLDSWIKKYQVQYQQHNLTICALPGVFSQDHLDTGTAVLLPYLEQVKSGQLADFGCGAGIIACFLAKFNLNNIIYALDVDAFALKSTELTFAANAIHSEQLHIVAVTGVQDIPEKMDAIISNPPFHQGIHTDYDTSEALCHYARQHLKNPGELWIVANRFLNYANLIGQHFTETNIKADNNGFKVIYALAHE</sequence>
<evidence type="ECO:0000256" key="5">
    <source>
        <dbReference type="ARBA" id="ARBA00022691"/>
    </source>
</evidence>
<comment type="subcellular location">
    <subcellularLocation>
        <location evidence="6">Cytoplasm</location>
    </subcellularLocation>
</comment>
<reference evidence="9 10" key="1">
    <citation type="submission" date="2016-08" db="EMBL/GenBank/DDBJ databases">
        <authorList>
            <person name="Seilhamer J.J."/>
        </authorList>
    </citation>
    <scope>NUCLEOTIDE SEQUENCE [LARGE SCALE GENOMIC DNA]</scope>
    <source>
        <strain evidence="9 10">BRTC-1</strain>
    </source>
</reference>
<evidence type="ECO:0000256" key="3">
    <source>
        <dbReference type="ARBA" id="ARBA00022603"/>
    </source>
</evidence>
<dbReference type="PANTHER" id="PTHR47816:SF4">
    <property type="entry name" value="RIBOSOMAL RNA SMALL SUBUNIT METHYLTRANSFERASE C"/>
    <property type="match status" value="1"/>
</dbReference>
<comment type="function">
    <text evidence="6">Specifically methylates the guanine in position 1207 of 16S rRNA in the 30S particle.</text>
</comment>
<gene>
    <name evidence="6" type="primary">rsmC</name>
    <name evidence="9" type="ORF">BFG52_03435</name>
</gene>
<dbReference type="Pfam" id="PF05175">
    <property type="entry name" value="MTS"/>
    <property type="match status" value="1"/>
</dbReference>
<evidence type="ECO:0000313" key="10">
    <source>
        <dbReference type="Proteomes" id="UP000093391"/>
    </source>
</evidence>
<dbReference type="OrthoDB" id="9816072at2"/>
<keyword evidence="10" id="KW-1185">Reference proteome</keyword>
<dbReference type="GO" id="GO:0005737">
    <property type="term" value="C:cytoplasm"/>
    <property type="evidence" value="ECO:0007669"/>
    <property type="project" value="UniProtKB-SubCell"/>
</dbReference>
<comment type="subunit">
    <text evidence="6">Monomer.</text>
</comment>
<dbReference type="InterPro" id="IPR007848">
    <property type="entry name" value="Small_mtfrase_dom"/>
</dbReference>
<feature type="domain" description="Methyltransferase small" evidence="7">
    <location>
        <begin position="164"/>
        <end position="333"/>
    </location>
</feature>
<dbReference type="EMBL" id="CP016895">
    <property type="protein sequence ID" value="AOA57498.1"/>
    <property type="molecule type" value="Genomic_DNA"/>
</dbReference>
<dbReference type="HAMAP" id="MF_01862">
    <property type="entry name" value="16SrRNA_methyltr_C"/>
    <property type="match status" value="1"/>
</dbReference>
<evidence type="ECO:0000259" key="7">
    <source>
        <dbReference type="Pfam" id="PF05175"/>
    </source>
</evidence>
<dbReference type="GO" id="GO:0003676">
    <property type="term" value="F:nucleic acid binding"/>
    <property type="evidence" value="ECO:0007669"/>
    <property type="project" value="InterPro"/>
</dbReference>
<keyword evidence="2 6" id="KW-0698">rRNA processing</keyword>
<evidence type="ECO:0000313" key="9">
    <source>
        <dbReference type="EMBL" id="AOA57498.1"/>
    </source>
</evidence>
<dbReference type="Proteomes" id="UP000093391">
    <property type="component" value="Chromosome"/>
</dbReference>
<dbReference type="InterPro" id="IPR029063">
    <property type="entry name" value="SAM-dependent_MTases_sf"/>
</dbReference>
<dbReference type="GO" id="GO:0052914">
    <property type="term" value="F:16S rRNA (guanine(1207)-N(2))-methyltransferase activity"/>
    <property type="evidence" value="ECO:0007669"/>
    <property type="project" value="UniProtKB-EC"/>
</dbReference>
<dbReference type="InterPro" id="IPR002052">
    <property type="entry name" value="DNA_methylase_N6_adenine_CS"/>
</dbReference>
<keyword evidence="4 6" id="KW-0808">Transferase</keyword>